<dbReference type="EMBL" id="JAWJAY010000001">
    <property type="protein sequence ID" value="MDV2885287.1"/>
    <property type="molecule type" value="Genomic_DNA"/>
</dbReference>
<evidence type="ECO:0000259" key="2">
    <source>
        <dbReference type="Pfam" id="PF02481"/>
    </source>
</evidence>
<proteinExistence type="inferred from homology"/>
<dbReference type="Proteomes" id="UP001285636">
    <property type="component" value="Unassembled WGS sequence"/>
</dbReference>
<dbReference type="PANTHER" id="PTHR43022">
    <property type="entry name" value="PROTEIN SMF"/>
    <property type="match status" value="1"/>
</dbReference>
<organism evidence="3 4">
    <name type="scientific">Alkalihalophilus pseudofirmus</name>
    <name type="common">Bacillus pseudofirmus</name>
    <dbReference type="NCBI Taxonomy" id="79885"/>
    <lineage>
        <taxon>Bacteria</taxon>
        <taxon>Bacillati</taxon>
        <taxon>Bacillota</taxon>
        <taxon>Bacilli</taxon>
        <taxon>Bacillales</taxon>
        <taxon>Bacillaceae</taxon>
        <taxon>Alkalihalophilus</taxon>
    </lineage>
</organism>
<dbReference type="GO" id="GO:0009294">
    <property type="term" value="P:DNA-mediated transformation"/>
    <property type="evidence" value="ECO:0007669"/>
    <property type="project" value="InterPro"/>
</dbReference>
<gene>
    <name evidence="3" type="primary">dprA</name>
    <name evidence="3" type="ORF">RYX45_08835</name>
</gene>
<evidence type="ECO:0000313" key="3">
    <source>
        <dbReference type="EMBL" id="MDV2885287.1"/>
    </source>
</evidence>
<dbReference type="AlphaFoldDB" id="A0AAJ2U277"/>
<comment type="similarity">
    <text evidence="1">Belongs to the DprA/Smf family.</text>
</comment>
<dbReference type="SUPFAM" id="SSF102405">
    <property type="entry name" value="MCP/YpsA-like"/>
    <property type="match status" value="1"/>
</dbReference>
<dbReference type="InterPro" id="IPR003488">
    <property type="entry name" value="DprA"/>
</dbReference>
<sequence>MNTFRERLIVLHSSMFLSWKQIAALINHDPELLTSFTSPSAFFIKHLHLKRDKAVKLVTYLKEVNSREYVSKLATSQITTLTRFDADYPEQLKELYDPPWVLYCKGDIDLLQIKLKLAVVGSRTPTNRGLGAVANLVKPLVKENVCIVSGLALGIDTAAHQQTISQNGHTIAVLGSGFHHFYPKENKNLFTYMAAHQLVISEYPPHQPPAKWTFPARNRIISGLSKGVLVIEAKERSGSLITADQALDQNRDVFAVPGPIDSELSKGTNQLIKEGAKLVVEMSDILNEWT</sequence>
<dbReference type="PANTHER" id="PTHR43022:SF1">
    <property type="entry name" value="PROTEIN SMF"/>
    <property type="match status" value="1"/>
</dbReference>
<accession>A0AAJ2U277</accession>
<evidence type="ECO:0000256" key="1">
    <source>
        <dbReference type="ARBA" id="ARBA00006525"/>
    </source>
</evidence>
<dbReference type="RefSeq" id="WP_323466561.1">
    <property type="nucleotide sequence ID" value="NZ_CP144224.1"/>
</dbReference>
<dbReference type="NCBIfam" id="TIGR00732">
    <property type="entry name" value="dprA"/>
    <property type="match status" value="1"/>
</dbReference>
<feature type="domain" description="Smf/DprA SLOG" evidence="2">
    <location>
        <begin position="80"/>
        <end position="289"/>
    </location>
</feature>
<dbReference type="Gene3D" id="3.40.50.450">
    <property type="match status" value="1"/>
</dbReference>
<dbReference type="InterPro" id="IPR057666">
    <property type="entry name" value="DrpA_SLOG"/>
</dbReference>
<protein>
    <submittedName>
        <fullName evidence="3">DNA-processing protein DprA</fullName>
    </submittedName>
</protein>
<name>A0AAJ2U277_ALKPS</name>
<reference evidence="3" key="1">
    <citation type="submission" date="2023-10" db="EMBL/GenBank/DDBJ databases">
        <title>Screening of Alkalihalophilus pseudofirmusBZ-TG-HK211 and Its Alleviation of Salt Stress on Rapeseed Growth.</title>
        <authorList>
            <person name="Zhao B."/>
            <person name="Guo T."/>
        </authorList>
    </citation>
    <scope>NUCLEOTIDE SEQUENCE</scope>
    <source>
        <strain evidence="3">BZ-TG-HK211</strain>
    </source>
</reference>
<comment type="caution">
    <text evidence="3">The sequence shown here is derived from an EMBL/GenBank/DDBJ whole genome shotgun (WGS) entry which is preliminary data.</text>
</comment>
<evidence type="ECO:0000313" key="4">
    <source>
        <dbReference type="Proteomes" id="UP001285636"/>
    </source>
</evidence>
<dbReference type="Pfam" id="PF02481">
    <property type="entry name" value="DNA_processg_A"/>
    <property type="match status" value="1"/>
</dbReference>